<dbReference type="GO" id="GO:0005886">
    <property type="term" value="C:plasma membrane"/>
    <property type="evidence" value="ECO:0007669"/>
    <property type="project" value="UniProtKB-SubCell"/>
</dbReference>
<dbReference type="RefSeq" id="WP_045534622.1">
    <property type="nucleotide sequence ID" value="NZ_AP014569.1"/>
</dbReference>
<evidence type="ECO:0000256" key="7">
    <source>
        <dbReference type="ARBA" id="ARBA00022989"/>
    </source>
</evidence>
<evidence type="ECO:0000256" key="10">
    <source>
        <dbReference type="ARBA" id="ARBA00029447"/>
    </source>
</evidence>
<dbReference type="HOGENOM" id="CLU_000445_107_16_4"/>
<dbReference type="CDD" id="cd06225">
    <property type="entry name" value="HAMP"/>
    <property type="match status" value="1"/>
</dbReference>
<dbReference type="InterPro" id="IPR004089">
    <property type="entry name" value="MCPsignal_dom"/>
</dbReference>
<evidence type="ECO:0000313" key="16">
    <source>
        <dbReference type="Proteomes" id="UP000066014"/>
    </source>
</evidence>
<dbReference type="Gene3D" id="1.10.287.950">
    <property type="entry name" value="Methyl-accepting chemotaxis protein"/>
    <property type="match status" value="1"/>
</dbReference>
<dbReference type="KEGG" id="cbab:SMCB_0364"/>
<evidence type="ECO:0000256" key="8">
    <source>
        <dbReference type="ARBA" id="ARBA00023136"/>
    </source>
</evidence>
<dbReference type="SMART" id="SM00304">
    <property type="entry name" value="HAMP"/>
    <property type="match status" value="1"/>
</dbReference>
<keyword evidence="5" id="KW-0997">Cell inner membrane</keyword>
<comment type="similarity">
    <text evidence="10">Belongs to the methyl-accepting chemotaxis (MCP) protein family.</text>
</comment>
<reference evidence="15 16" key="1">
    <citation type="journal article" date="2014" name="Nat. Commun.">
        <title>Physiological and genomic features of highly alkaliphilic hydrogen-utilizing Betaproteobacteria from a continental serpentinizing site.</title>
        <authorList>
            <person name="Suzuki S."/>
            <person name="Kuenen J.G."/>
            <person name="Schipper K."/>
            <person name="van der Velde S."/>
            <person name="Ishii S."/>
            <person name="Wu A."/>
            <person name="Sorokin D.Y."/>
            <person name="Tenney A."/>
            <person name="Meng X.Y."/>
            <person name="Morrill P.L."/>
            <person name="Kamagata Y."/>
            <person name="Muyzer G."/>
            <person name="Nealson K.H."/>
        </authorList>
    </citation>
    <scope>NUCLEOTIDE SEQUENCE [LARGE SCALE GENOMIC DNA]</scope>
    <source>
        <strain evidence="15 16">B1</strain>
    </source>
</reference>
<keyword evidence="9 11" id="KW-0807">Transducer</keyword>
<evidence type="ECO:0000256" key="5">
    <source>
        <dbReference type="ARBA" id="ARBA00022519"/>
    </source>
</evidence>
<proteinExistence type="inferred from homology"/>
<dbReference type="EMBL" id="AP014569">
    <property type="protein sequence ID" value="BAO82592.1"/>
    <property type="molecule type" value="Genomic_DNA"/>
</dbReference>
<dbReference type="Pfam" id="PF00672">
    <property type="entry name" value="HAMP"/>
    <property type="match status" value="1"/>
</dbReference>
<dbReference type="CDD" id="cd11386">
    <property type="entry name" value="MCP_signal"/>
    <property type="match status" value="1"/>
</dbReference>
<dbReference type="SUPFAM" id="SSF58104">
    <property type="entry name" value="Methyl-accepting chemotaxis protein (MCP) signaling domain"/>
    <property type="match status" value="1"/>
</dbReference>
<feature type="domain" description="Methyl-accepting transducer" evidence="13">
    <location>
        <begin position="269"/>
        <end position="498"/>
    </location>
</feature>
<sequence>MIQHLRFGPRLGLLSGVLLSLMLALSALAYVATDLMYRNINNVYHNNLVPLQHFERIGFLMQRNRILAMDTVADPTANVQARADEFQKNLQTIEQEWQAYLATKLSAQEQRLADALARSRKAFIDEGLRPMIAAALAGNLDQARQIYDQRMSGLARQSRTDLEALIQYNVDMARAEYDATTSLNQWVNLIIIFGTLLALLLGAGLAWAITRSITRPLQQALALVQSAAQGDLSTRITPTTNRDESAALLRALDAMNSGLSRVVHEVRQSADAIATGSAQIASGNADLSSRTETQASNLEQTAASMEQLTATVKQNAETARSASQIASGASAAAQRGGAVVAQVVGTMDEIAASSKKIADIINVIDGIAFQTNILALNAAVEAARAGEQGRGFAVVASEVRSLAGRSAQAAKEIKALIGASVEKVGAGTQQVAAAGQSVSEIVNQVQRVTDLIAEISAASHEQSEGITQVGEAVQQLDQVTQQNAALVEESAAAAASLKGQAEHLSELVRGFTLASDAGRAPGRSALPA</sequence>
<dbReference type="STRING" id="1458426.SMCB_0364"/>
<evidence type="ECO:0000256" key="4">
    <source>
        <dbReference type="ARBA" id="ARBA00022500"/>
    </source>
</evidence>
<keyword evidence="8 12" id="KW-0472">Membrane</keyword>
<protein>
    <submittedName>
        <fullName evidence="15">Methyl-accepting chemotaxis protein</fullName>
    </submittedName>
</protein>
<keyword evidence="2" id="KW-1003">Cell membrane</keyword>
<dbReference type="Pfam" id="PF00015">
    <property type="entry name" value="MCPsignal"/>
    <property type="match status" value="1"/>
</dbReference>
<organism evidence="15 16">
    <name type="scientific">Serpentinimonas maccroryi</name>
    <dbReference type="NCBI Taxonomy" id="1458426"/>
    <lineage>
        <taxon>Bacteria</taxon>
        <taxon>Pseudomonadati</taxon>
        <taxon>Pseudomonadota</taxon>
        <taxon>Betaproteobacteria</taxon>
        <taxon>Burkholderiales</taxon>
        <taxon>Comamonadaceae</taxon>
        <taxon>Serpentinimonas</taxon>
    </lineage>
</organism>
<evidence type="ECO:0000256" key="1">
    <source>
        <dbReference type="ARBA" id="ARBA00004429"/>
    </source>
</evidence>
<dbReference type="PANTHER" id="PTHR43531">
    <property type="entry name" value="PROTEIN ICFG"/>
    <property type="match status" value="1"/>
</dbReference>
<dbReference type="AlphaFoldDB" id="A0A060NLD6"/>
<keyword evidence="6 12" id="KW-0812">Transmembrane</keyword>
<dbReference type="Pfam" id="PF02203">
    <property type="entry name" value="TarH"/>
    <property type="match status" value="1"/>
</dbReference>
<dbReference type="PROSITE" id="PS50885">
    <property type="entry name" value="HAMP"/>
    <property type="match status" value="1"/>
</dbReference>
<dbReference type="PANTHER" id="PTHR43531:SF14">
    <property type="entry name" value="METHYL-ACCEPTING CHEMOTAXIS PROTEIN I-RELATED"/>
    <property type="match status" value="1"/>
</dbReference>
<feature type="transmembrane region" description="Helical" evidence="12">
    <location>
        <begin position="186"/>
        <end position="209"/>
    </location>
</feature>
<name>A0A060NLD6_9BURK</name>
<evidence type="ECO:0000256" key="12">
    <source>
        <dbReference type="SAM" id="Phobius"/>
    </source>
</evidence>
<keyword evidence="3" id="KW-0488">Methylation</keyword>
<evidence type="ECO:0000256" key="9">
    <source>
        <dbReference type="ARBA" id="ARBA00023224"/>
    </source>
</evidence>
<dbReference type="Proteomes" id="UP000066014">
    <property type="component" value="Chromosome"/>
</dbReference>
<evidence type="ECO:0000259" key="14">
    <source>
        <dbReference type="PROSITE" id="PS50885"/>
    </source>
</evidence>
<dbReference type="InterPro" id="IPR003660">
    <property type="entry name" value="HAMP_dom"/>
</dbReference>
<evidence type="ECO:0000256" key="11">
    <source>
        <dbReference type="PROSITE-ProRule" id="PRU00284"/>
    </source>
</evidence>
<comment type="subcellular location">
    <subcellularLocation>
        <location evidence="1">Cell inner membrane</location>
        <topology evidence="1">Multi-pass membrane protein</topology>
    </subcellularLocation>
</comment>
<dbReference type="InterPro" id="IPR051310">
    <property type="entry name" value="MCP_chemotaxis"/>
</dbReference>
<dbReference type="GO" id="GO:0007165">
    <property type="term" value="P:signal transduction"/>
    <property type="evidence" value="ECO:0007669"/>
    <property type="project" value="UniProtKB-KW"/>
</dbReference>
<evidence type="ECO:0000256" key="3">
    <source>
        <dbReference type="ARBA" id="ARBA00022481"/>
    </source>
</evidence>
<feature type="domain" description="HAMP" evidence="14">
    <location>
        <begin position="211"/>
        <end position="264"/>
    </location>
</feature>
<dbReference type="PRINTS" id="PR00260">
    <property type="entry name" value="CHEMTRNSDUCR"/>
</dbReference>
<accession>A0A060NLD6</accession>
<dbReference type="Gene3D" id="6.10.340.10">
    <property type="match status" value="1"/>
</dbReference>
<evidence type="ECO:0000259" key="13">
    <source>
        <dbReference type="PROSITE" id="PS50111"/>
    </source>
</evidence>
<keyword evidence="7 12" id="KW-1133">Transmembrane helix</keyword>
<keyword evidence="16" id="KW-1185">Reference proteome</keyword>
<dbReference type="SMART" id="SM00283">
    <property type="entry name" value="MA"/>
    <property type="match status" value="1"/>
</dbReference>
<dbReference type="FunFam" id="1.10.287.950:FF:000001">
    <property type="entry name" value="Methyl-accepting chemotaxis sensory transducer"/>
    <property type="match status" value="1"/>
</dbReference>
<dbReference type="PROSITE" id="PS50111">
    <property type="entry name" value="CHEMOTAXIS_TRANSDUC_2"/>
    <property type="match status" value="1"/>
</dbReference>
<dbReference type="GO" id="GO:0004888">
    <property type="term" value="F:transmembrane signaling receptor activity"/>
    <property type="evidence" value="ECO:0007669"/>
    <property type="project" value="InterPro"/>
</dbReference>
<dbReference type="InterPro" id="IPR004090">
    <property type="entry name" value="Chemotax_Me-accpt_rcpt"/>
</dbReference>
<dbReference type="GO" id="GO:0006935">
    <property type="term" value="P:chemotaxis"/>
    <property type="evidence" value="ECO:0007669"/>
    <property type="project" value="UniProtKB-KW"/>
</dbReference>
<evidence type="ECO:0000313" key="15">
    <source>
        <dbReference type="EMBL" id="BAO82592.1"/>
    </source>
</evidence>
<evidence type="ECO:0000256" key="6">
    <source>
        <dbReference type="ARBA" id="ARBA00022692"/>
    </source>
</evidence>
<gene>
    <name evidence="15" type="primary">mcp</name>
    <name evidence="15" type="ORF">SMCB_0364</name>
</gene>
<dbReference type="InterPro" id="IPR003122">
    <property type="entry name" value="Tar_rcpt_lig-bd"/>
</dbReference>
<keyword evidence="4" id="KW-0145">Chemotaxis</keyword>
<evidence type="ECO:0000256" key="2">
    <source>
        <dbReference type="ARBA" id="ARBA00022475"/>
    </source>
</evidence>
<dbReference type="OrthoDB" id="9806477at2"/>